<reference evidence="6" key="1">
    <citation type="submission" date="2023-03" db="EMBL/GenBank/DDBJ databases">
        <title>Mating type loci evolution in Malassezia.</title>
        <authorList>
            <person name="Coelho M.A."/>
        </authorList>
    </citation>
    <scope>NUCLEOTIDE SEQUENCE</scope>
    <source>
        <strain evidence="6">CBS 12830</strain>
    </source>
</reference>
<dbReference type="InterPro" id="IPR015421">
    <property type="entry name" value="PyrdxlP-dep_Trfase_major"/>
</dbReference>
<dbReference type="Proteomes" id="UP001214415">
    <property type="component" value="Chromosome 4"/>
</dbReference>
<dbReference type="GO" id="GO:0005737">
    <property type="term" value="C:cytoplasm"/>
    <property type="evidence" value="ECO:0007669"/>
    <property type="project" value="TreeGrafter"/>
</dbReference>
<dbReference type="Pfam" id="PF01053">
    <property type="entry name" value="Cys_Met_Meta_PP"/>
    <property type="match status" value="2"/>
</dbReference>
<dbReference type="GO" id="GO:0030170">
    <property type="term" value="F:pyridoxal phosphate binding"/>
    <property type="evidence" value="ECO:0007669"/>
    <property type="project" value="InterPro"/>
</dbReference>
<dbReference type="GO" id="GO:0019346">
    <property type="term" value="P:transsulfuration"/>
    <property type="evidence" value="ECO:0007669"/>
    <property type="project" value="InterPro"/>
</dbReference>
<proteinExistence type="inferred from homology"/>
<dbReference type="SUPFAM" id="SSF53383">
    <property type="entry name" value="PLP-dependent transferases"/>
    <property type="match status" value="1"/>
</dbReference>
<dbReference type="InterPro" id="IPR000277">
    <property type="entry name" value="Cys/Met-Metab_PyrdxlP-dep_enz"/>
</dbReference>
<comment type="similarity">
    <text evidence="4">Belongs to the trans-sulfuration enzymes family.</text>
</comment>
<dbReference type="InterPro" id="IPR054542">
    <property type="entry name" value="Cys_met_metab_PP"/>
</dbReference>
<dbReference type="Gene3D" id="3.40.640.10">
    <property type="entry name" value="Type I PLP-dependent aspartate aminotransferase-like (Major domain)"/>
    <property type="match status" value="1"/>
</dbReference>
<feature type="modified residue" description="N6-(pyridoxal phosphate)lysine" evidence="3">
    <location>
        <position position="223"/>
    </location>
</feature>
<evidence type="ECO:0000313" key="7">
    <source>
        <dbReference type="Proteomes" id="UP001214415"/>
    </source>
</evidence>
<gene>
    <name evidence="6" type="ORF">MEQU1_002502</name>
</gene>
<accession>A0AAF0EG33</accession>
<name>A0AAF0EG33_9BASI</name>
<dbReference type="EC" id="2.5.1.48" evidence="6"/>
<evidence type="ECO:0000256" key="1">
    <source>
        <dbReference type="ARBA" id="ARBA00001933"/>
    </source>
</evidence>
<dbReference type="PANTHER" id="PTHR11808:SF35">
    <property type="entry name" value="CYSTATHIONINE GAMMA-SYNTHASE (AFU_ORTHOLOGUE AFUA_7G01590)"/>
    <property type="match status" value="1"/>
</dbReference>
<keyword evidence="7" id="KW-1185">Reference proteome</keyword>
<protein>
    <submittedName>
        <fullName evidence="6">Cystathionine gamma-synthase</fullName>
        <ecNumber evidence="6">2.5.1.48</ecNumber>
    </submittedName>
</protein>
<evidence type="ECO:0000256" key="3">
    <source>
        <dbReference type="PIRSR" id="PIRSR001434-2"/>
    </source>
</evidence>
<dbReference type="PANTHER" id="PTHR11808">
    <property type="entry name" value="TRANS-SULFURATION ENZYME FAMILY MEMBER"/>
    <property type="match status" value="1"/>
</dbReference>
<dbReference type="GO" id="GO:0016846">
    <property type="term" value="F:carbon-sulfur lyase activity"/>
    <property type="evidence" value="ECO:0007669"/>
    <property type="project" value="TreeGrafter"/>
</dbReference>
<evidence type="ECO:0000256" key="2">
    <source>
        <dbReference type="ARBA" id="ARBA00022898"/>
    </source>
</evidence>
<dbReference type="InterPro" id="IPR015422">
    <property type="entry name" value="PyrdxlP-dep_Trfase_small"/>
</dbReference>
<feature type="region of interest" description="Disordered" evidence="5">
    <location>
        <begin position="46"/>
        <end position="65"/>
    </location>
</feature>
<sequence>MTPPELPPPRLETLAIHADQPDHHEQPAYPAAPSISMSTTFRHPHPESDFAKTGISMEDRPENPSMHVYSRYTQETRLRAEEVISKMMDGHALLYSSGLSAAASALDFYMPSTIAIRRGYFGVHAVIKKYCLGRNVKVIDLDDEYPVVEGIPAGDHLDLRQGATLVWVESPLNPTGEARDLEHYAKRAHDAKGYMVVDATLAPPPLQNPFKHGVDMIMHSATKYFGGHSDLLMGVLAVQDYNQFKLLWEDRSQNGRVPGNLETYLLLRSLRTMPLRVRRQSETASKLVKFLYSLTEGQIADTHVPDKIAHGCVVKQVWHSTLQPRATLEEELDDTVKENHDFDPSSQITGGPPTFGILISNETYATFLSHYLSYFIPATSLGGVESLIEQRIVSSPGMDPRVMRISVGLEDVEDLKADLIAAMTRLVDERSP</sequence>
<dbReference type="Gene3D" id="3.90.1150.10">
    <property type="entry name" value="Aspartate Aminotransferase, domain 1"/>
    <property type="match status" value="1"/>
</dbReference>
<dbReference type="PROSITE" id="PS00868">
    <property type="entry name" value="CYS_MET_METAB_PP"/>
    <property type="match status" value="1"/>
</dbReference>
<organism evidence="6 7">
    <name type="scientific">Malassezia equina</name>
    <dbReference type="NCBI Taxonomy" id="1381935"/>
    <lineage>
        <taxon>Eukaryota</taxon>
        <taxon>Fungi</taxon>
        <taxon>Dikarya</taxon>
        <taxon>Basidiomycota</taxon>
        <taxon>Ustilaginomycotina</taxon>
        <taxon>Malasseziomycetes</taxon>
        <taxon>Malasseziales</taxon>
        <taxon>Malasseziaceae</taxon>
        <taxon>Malassezia</taxon>
    </lineage>
</organism>
<evidence type="ECO:0000256" key="4">
    <source>
        <dbReference type="RuleBase" id="RU362118"/>
    </source>
</evidence>
<comment type="cofactor">
    <cofactor evidence="1 4">
        <name>pyridoxal 5'-phosphate</name>
        <dbReference type="ChEBI" id="CHEBI:597326"/>
    </cofactor>
</comment>
<keyword evidence="2 3" id="KW-0663">Pyridoxal phosphate</keyword>
<dbReference type="GO" id="GO:0003962">
    <property type="term" value="F:cystathionine gamma-synthase activity"/>
    <property type="evidence" value="ECO:0007669"/>
    <property type="project" value="UniProtKB-EC"/>
</dbReference>
<dbReference type="AlphaFoldDB" id="A0AAF0EG33"/>
<dbReference type="EMBL" id="CP119903">
    <property type="protein sequence ID" value="WFD23808.1"/>
    <property type="molecule type" value="Genomic_DNA"/>
</dbReference>
<keyword evidence="6" id="KW-0808">Transferase</keyword>
<evidence type="ECO:0000313" key="6">
    <source>
        <dbReference type="EMBL" id="WFD23808.1"/>
    </source>
</evidence>
<dbReference type="PIRSF" id="PIRSF001434">
    <property type="entry name" value="CGS"/>
    <property type="match status" value="1"/>
</dbReference>
<dbReference type="InterPro" id="IPR015424">
    <property type="entry name" value="PyrdxlP-dep_Trfase"/>
</dbReference>
<evidence type="ECO:0000256" key="5">
    <source>
        <dbReference type="SAM" id="MobiDB-lite"/>
    </source>
</evidence>